<organism evidence="1 2">
    <name type="scientific">Phocaeicola vulgatus str. 3975 RP4</name>
    <dbReference type="NCBI Taxonomy" id="1339352"/>
    <lineage>
        <taxon>Bacteria</taxon>
        <taxon>Pseudomonadati</taxon>
        <taxon>Bacteroidota</taxon>
        <taxon>Bacteroidia</taxon>
        <taxon>Bacteroidales</taxon>
        <taxon>Bacteroidaceae</taxon>
        <taxon>Phocaeicola</taxon>
    </lineage>
</organism>
<protein>
    <recommendedName>
        <fullName evidence="3">DUF3791 domain-containing protein</fullName>
    </recommendedName>
</protein>
<evidence type="ECO:0000313" key="1">
    <source>
        <dbReference type="EMBL" id="KDS51770.1"/>
    </source>
</evidence>
<dbReference type="EMBL" id="JNHM01000053">
    <property type="protein sequence ID" value="KDS51770.1"/>
    <property type="molecule type" value="Genomic_DNA"/>
</dbReference>
<accession>A0A069SKK4</accession>
<dbReference type="Proteomes" id="UP000027661">
    <property type="component" value="Unassembled WGS sequence"/>
</dbReference>
<dbReference type="AlphaFoldDB" id="A0A069SKK4"/>
<name>A0A069SKK4_PHOVU</name>
<proteinExistence type="predicted"/>
<evidence type="ECO:0008006" key="3">
    <source>
        <dbReference type="Google" id="ProtNLM"/>
    </source>
</evidence>
<comment type="caution">
    <text evidence="1">The sequence shown here is derived from an EMBL/GenBank/DDBJ whole genome shotgun (WGS) entry which is preliminary data.</text>
</comment>
<evidence type="ECO:0000313" key="2">
    <source>
        <dbReference type="Proteomes" id="UP000027661"/>
    </source>
</evidence>
<gene>
    <name evidence="1" type="ORF">M099_3016</name>
</gene>
<sequence>MKDLLLWNKISRIVMLLAECLDISPVRALDIFYNRENCQFLYNSSFGFYLTSYVYILDDIIRELLTKGY</sequence>
<reference evidence="1 2" key="1">
    <citation type="submission" date="2014-04" db="EMBL/GenBank/DDBJ databases">
        <authorList>
            <person name="Sears C."/>
            <person name="Carroll K."/>
            <person name="Sack B.R."/>
            <person name="Qadri F."/>
            <person name="Myers L.L."/>
            <person name="Chung G.-T."/>
            <person name="Escheverria P."/>
            <person name="Fraser C.M."/>
            <person name="Sadzewicz L."/>
            <person name="Shefchek K.A."/>
            <person name="Tallon L."/>
            <person name="Das S.P."/>
            <person name="Daugherty S."/>
            <person name="Mongodin E.F."/>
        </authorList>
    </citation>
    <scope>NUCLEOTIDE SEQUENCE [LARGE SCALE GENOMIC DNA]</scope>
    <source>
        <strain evidence="1 2">3975 RP4</strain>
    </source>
</reference>